<dbReference type="InterPro" id="IPR029063">
    <property type="entry name" value="SAM-dependent_MTases_sf"/>
</dbReference>
<organism evidence="2 3">
    <name type="scientific">Micromonospora chaiyaphumensis</name>
    <dbReference type="NCBI Taxonomy" id="307119"/>
    <lineage>
        <taxon>Bacteria</taxon>
        <taxon>Bacillati</taxon>
        <taxon>Actinomycetota</taxon>
        <taxon>Actinomycetes</taxon>
        <taxon>Micromonosporales</taxon>
        <taxon>Micromonosporaceae</taxon>
        <taxon>Micromonospora</taxon>
    </lineage>
</organism>
<name>A0A1C4YVJ9_9ACTN</name>
<accession>A0A1C4YVJ9</accession>
<evidence type="ECO:0000313" key="2">
    <source>
        <dbReference type="EMBL" id="SCF24676.1"/>
    </source>
</evidence>
<dbReference type="GO" id="GO:0008168">
    <property type="term" value="F:methyltransferase activity"/>
    <property type="evidence" value="ECO:0007669"/>
    <property type="project" value="UniProtKB-KW"/>
</dbReference>
<reference evidence="3" key="1">
    <citation type="submission" date="2016-06" db="EMBL/GenBank/DDBJ databases">
        <authorList>
            <person name="Varghese N."/>
            <person name="Submissions Spin"/>
        </authorList>
    </citation>
    <scope>NUCLEOTIDE SEQUENCE [LARGE SCALE GENOMIC DNA]</scope>
    <source>
        <strain evidence="3">DSM 45246</strain>
    </source>
</reference>
<dbReference type="GO" id="GO:0032259">
    <property type="term" value="P:methylation"/>
    <property type="evidence" value="ECO:0007669"/>
    <property type="project" value="UniProtKB-KW"/>
</dbReference>
<keyword evidence="2" id="KW-0489">Methyltransferase</keyword>
<sequence>MLRYALLLAPSANRVYADAAARLARAELTVFAGSGVLDAAPVDAAVERIGGVEYLTFAVPEPGLGVRDLAHLANLSAAYALFERVGDDLLRPVPLHPLARYDSDLVTIPKYAGKTNEQFTRLLLNVTLLASASAPRMLDGPVVVLDPLCGRGTTLNQALMYGYDGIGVEHDGKDVDAYAAFLRTWLRRKRLKHTAETLPVRRDRRLVARRFEAVLAPSRDAHRSGATQRVTVLHTDTTRAREVLRPRCADVIVTDAPYGVAHGSRSDAGLSRSPLDLLTAAVPVWRELLRPGGALGLSWNTHVAPRAAAEAVLAGAGLRVLDGPGWRDLAHRVDQAIDRDVLVAVANDDSGAARPTPRGDLEPSAENG</sequence>
<dbReference type="EMBL" id="FMCS01000010">
    <property type="protein sequence ID" value="SCF24676.1"/>
    <property type="molecule type" value="Genomic_DNA"/>
</dbReference>
<dbReference type="AlphaFoldDB" id="A0A1C4YVJ9"/>
<dbReference type="SUPFAM" id="SSF53335">
    <property type="entry name" value="S-adenosyl-L-methionine-dependent methyltransferases"/>
    <property type="match status" value="1"/>
</dbReference>
<feature type="region of interest" description="Disordered" evidence="1">
    <location>
        <begin position="348"/>
        <end position="368"/>
    </location>
</feature>
<protein>
    <submittedName>
        <fullName evidence="2">Methyltransferase domain-containing protein</fullName>
    </submittedName>
</protein>
<keyword evidence="3" id="KW-1185">Reference proteome</keyword>
<evidence type="ECO:0000256" key="1">
    <source>
        <dbReference type="SAM" id="MobiDB-lite"/>
    </source>
</evidence>
<dbReference type="Gene3D" id="3.40.50.150">
    <property type="entry name" value="Vaccinia Virus protein VP39"/>
    <property type="match status" value="1"/>
</dbReference>
<proteinExistence type="predicted"/>
<keyword evidence="2" id="KW-0808">Transferase</keyword>
<evidence type="ECO:0000313" key="3">
    <source>
        <dbReference type="Proteomes" id="UP000199629"/>
    </source>
</evidence>
<gene>
    <name evidence="2" type="ORF">GA0070214_11051</name>
</gene>
<dbReference type="RefSeq" id="WP_244167835.1">
    <property type="nucleotide sequence ID" value="NZ_FMCS01000010.1"/>
</dbReference>
<dbReference type="Proteomes" id="UP000199629">
    <property type="component" value="Unassembled WGS sequence"/>
</dbReference>